<protein>
    <submittedName>
        <fullName evidence="3">Thiamine diphosphate-binding protein</fullName>
    </submittedName>
</protein>
<dbReference type="GO" id="GO:0005739">
    <property type="term" value="C:mitochondrion"/>
    <property type="evidence" value="ECO:0007669"/>
    <property type="project" value="TreeGrafter"/>
</dbReference>
<feature type="domain" description="Thiamine pyrophosphate enzyme TPP-binding" evidence="2">
    <location>
        <begin position="75"/>
        <end position="213"/>
    </location>
</feature>
<evidence type="ECO:0000313" key="4">
    <source>
        <dbReference type="Proteomes" id="UP001172101"/>
    </source>
</evidence>
<gene>
    <name evidence="3" type="ORF">B0T26DRAFT_645005</name>
</gene>
<dbReference type="GO" id="GO:0005948">
    <property type="term" value="C:acetolactate synthase complex"/>
    <property type="evidence" value="ECO:0007669"/>
    <property type="project" value="TreeGrafter"/>
</dbReference>
<accession>A0AA40AKG7</accession>
<dbReference type="RefSeq" id="XP_060296213.1">
    <property type="nucleotide sequence ID" value="XM_060437675.1"/>
</dbReference>
<organism evidence="3 4">
    <name type="scientific">Lasiosphaeria miniovina</name>
    <dbReference type="NCBI Taxonomy" id="1954250"/>
    <lineage>
        <taxon>Eukaryota</taxon>
        <taxon>Fungi</taxon>
        <taxon>Dikarya</taxon>
        <taxon>Ascomycota</taxon>
        <taxon>Pezizomycotina</taxon>
        <taxon>Sordariomycetes</taxon>
        <taxon>Sordariomycetidae</taxon>
        <taxon>Sordariales</taxon>
        <taxon>Lasiosphaeriaceae</taxon>
        <taxon>Lasiosphaeria</taxon>
    </lineage>
</organism>
<evidence type="ECO:0000259" key="2">
    <source>
        <dbReference type="Pfam" id="PF02775"/>
    </source>
</evidence>
<dbReference type="GO" id="GO:0009097">
    <property type="term" value="P:isoleucine biosynthetic process"/>
    <property type="evidence" value="ECO:0007669"/>
    <property type="project" value="TreeGrafter"/>
</dbReference>
<dbReference type="GeneID" id="85320945"/>
<comment type="caution">
    <text evidence="3">The sequence shown here is derived from an EMBL/GenBank/DDBJ whole genome shotgun (WGS) entry which is preliminary data.</text>
</comment>
<dbReference type="GO" id="GO:0050660">
    <property type="term" value="F:flavin adenine dinucleotide binding"/>
    <property type="evidence" value="ECO:0007669"/>
    <property type="project" value="TreeGrafter"/>
</dbReference>
<dbReference type="PANTHER" id="PTHR18968">
    <property type="entry name" value="THIAMINE PYROPHOSPHATE ENZYMES"/>
    <property type="match status" value="1"/>
</dbReference>
<proteinExistence type="inferred from homology"/>
<dbReference type="Proteomes" id="UP001172101">
    <property type="component" value="Unassembled WGS sequence"/>
</dbReference>
<dbReference type="InterPro" id="IPR029061">
    <property type="entry name" value="THDP-binding"/>
</dbReference>
<evidence type="ECO:0000313" key="3">
    <source>
        <dbReference type="EMBL" id="KAK0717420.1"/>
    </source>
</evidence>
<dbReference type="PANTHER" id="PTHR18968:SF164">
    <property type="entry name" value="PYRUVATE DECARBOXYLASE"/>
    <property type="match status" value="1"/>
</dbReference>
<reference evidence="3" key="1">
    <citation type="submission" date="2023-06" db="EMBL/GenBank/DDBJ databases">
        <title>Genome-scale phylogeny and comparative genomics of the fungal order Sordariales.</title>
        <authorList>
            <consortium name="Lawrence Berkeley National Laboratory"/>
            <person name="Hensen N."/>
            <person name="Bonometti L."/>
            <person name="Westerberg I."/>
            <person name="Brannstrom I.O."/>
            <person name="Guillou S."/>
            <person name="Cros-Aarteil S."/>
            <person name="Calhoun S."/>
            <person name="Haridas S."/>
            <person name="Kuo A."/>
            <person name="Mondo S."/>
            <person name="Pangilinan J."/>
            <person name="Riley R."/>
            <person name="LaButti K."/>
            <person name="Andreopoulos B."/>
            <person name="Lipzen A."/>
            <person name="Chen C."/>
            <person name="Yanf M."/>
            <person name="Daum C."/>
            <person name="Ng V."/>
            <person name="Clum A."/>
            <person name="Steindorff A."/>
            <person name="Ohm R."/>
            <person name="Martin F."/>
            <person name="Silar P."/>
            <person name="Natvig D."/>
            <person name="Lalanne C."/>
            <person name="Gautier V."/>
            <person name="Ament-velasquez S.L."/>
            <person name="Kruys A."/>
            <person name="Hutchinson M.I."/>
            <person name="Powell A.J."/>
            <person name="Barry K."/>
            <person name="Miller A.N."/>
            <person name="Grigoriev I.V."/>
            <person name="Debuchy R."/>
            <person name="Gladieux P."/>
            <person name="Thoren M.H."/>
            <person name="Johannesson H."/>
        </authorList>
    </citation>
    <scope>NUCLEOTIDE SEQUENCE</scope>
    <source>
        <strain evidence="3">SMH2392-1A</strain>
    </source>
</reference>
<dbReference type="InterPro" id="IPR011766">
    <property type="entry name" value="TPP_enzyme_TPP-bd"/>
</dbReference>
<dbReference type="Pfam" id="PF02775">
    <property type="entry name" value="TPP_enzyme_C"/>
    <property type="match status" value="1"/>
</dbReference>
<dbReference type="SUPFAM" id="SSF52518">
    <property type="entry name" value="Thiamin diphosphate-binding fold (THDP-binding)"/>
    <property type="match status" value="1"/>
</dbReference>
<dbReference type="AlphaFoldDB" id="A0AA40AKG7"/>
<feature type="non-terminal residue" evidence="3">
    <location>
        <position position="251"/>
    </location>
</feature>
<dbReference type="InterPro" id="IPR045229">
    <property type="entry name" value="TPP_enz"/>
</dbReference>
<dbReference type="GO" id="GO:0030976">
    <property type="term" value="F:thiamine pyrophosphate binding"/>
    <property type="evidence" value="ECO:0007669"/>
    <property type="project" value="InterPro"/>
</dbReference>
<name>A0AA40AKG7_9PEZI</name>
<sequence length="251" mass="26556">VVTALQSPAYIARRESRAKEHQLRLASIASRPRLSDDDVLDANNIGSLLKTCLPKSTTFMIEAVMASQLLFDQLQPCRPGSWINCGATGFGWSNGAALGVKMALANLKQGGDVPIPNLVCQVIGDGSFMCAALSSAMWIASKYRIPILTMVLNNGGWKAPRNSARLVYPTSFSASAADDEINTSFQPSPNYAGLAEAAVGSQGVCGSSSTSPQVWMKGIRARTAGELKEALKIATSRVGKDGTSMLVEALM</sequence>
<dbReference type="Gene3D" id="3.40.50.970">
    <property type="match status" value="1"/>
</dbReference>
<dbReference type="EMBL" id="JAUIRO010000004">
    <property type="protein sequence ID" value="KAK0717420.1"/>
    <property type="molecule type" value="Genomic_DNA"/>
</dbReference>
<evidence type="ECO:0000256" key="1">
    <source>
        <dbReference type="ARBA" id="ARBA00007812"/>
    </source>
</evidence>
<dbReference type="GO" id="GO:0003984">
    <property type="term" value="F:acetolactate synthase activity"/>
    <property type="evidence" value="ECO:0007669"/>
    <property type="project" value="TreeGrafter"/>
</dbReference>
<keyword evidence="4" id="KW-1185">Reference proteome</keyword>
<dbReference type="GO" id="GO:0009099">
    <property type="term" value="P:L-valine biosynthetic process"/>
    <property type="evidence" value="ECO:0007669"/>
    <property type="project" value="TreeGrafter"/>
</dbReference>
<comment type="similarity">
    <text evidence="1">Belongs to the TPP enzyme family.</text>
</comment>